<feature type="region of interest" description="Disordered" evidence="2">
    <location>
        <begin position="46"/>
        <end position="104"/>
    </location>
</feature>
<organism evidence="4 5">
    <name type="scientific">Cerrena zonata</name>
    <dbReference type="NCBI Taxonomy" id="2478898"/>
    <lineage>
        <taxon>Eukaryota</taxon>
        <taxon>Fungi</taxon>
        <taxon>Dikarya</taxon>
        <taxon>Basidiomycota</taxon>
        <taxon>Agaricomycotina</taxon>
        <taxon>Agaricomycetes</taxon>
        <taxon>Polyporales</taxon>
        <taxon>Cerrenaceae</taxon>
        <taxon>Cerrena</taxon>
    </lineage>
</organism>
<protein>
    <recommendedName>
        <fullName evidence="3">C2H2-type domain-containing protein</fullName>
    </recommendedName>
</protein>
<dbReference type="InterPro" id="IPR013087">
    <property type="entry name" value="Znf_C2H2_type"/>
</dbReference>
<dbReference type="Pfam" id="PF18759">
    <property type="entry name" value="Plavaka"/>
    <property type="match status" value="1"/>
</dbReference>
<evidence type="ECO:0000259" key="3">
    <source>
        <dbReference type="PROSITE" id="PS50157"/>
    </source>
</evidence>
<gene>
    <name evidence="4" type="ORF">QCA50_020772</name>
</gene>
<dbReference type="EMBL" id="JASBNA010000125">
    <property type="protein sequence ID" value="KAK7676271.1"/>
    <property type="molecule type" value="Genomic_DNA"/>
</dbReference>
<reference evidence="4 5" key="1">
    <citation type="submission" date="2022-09" db="EMBL/GenBank/DDBJ databases">
        <authorList>
            <person name="Palmer J.M."/>
        </authorList>
    </citation>
    <scope>NUCLEOTIDE SEQUENCE [LARGE SCALE GENOMIC DNA]</scope>
    <source>
        <strain evidence="4 5">DSM 7382</strain>
    </source>
</reference>
<feature type="region of interest" description="Disordered" evidence="2">
    <location>
        <begin position="125"/>
        <end position="165"/>
    </location>
</feature>
<dbReference type="AlphaFoldDB" id="A0AAW0F8N2"/>
<evidence type="ECO:0000313" key="5">
    <source>
        <dbReference type="Proteomes" id="UP001385951"/>
    </source>
</evidence>
<keyword evidence="1" id="KW-0479">Metal-binding</keyword>
<dbReference type="InterPro" id="IPR041078">
    <property type="entry name" value="Plavaka"/>
</dbReference>
<feature type="domain" description="C2H2-type" evidence="3">
    <location>
        <begin position="2"/>
        <end position="29"/>
    </location>
</feature>
<evidence type="ECO:0000313" key="4">
    <source>
        <dbReference type="EMBL" id="KAK7676271.1"/>
    </source>
</evidence>
<feature type="compositionally biased region" description="Low complexity" evidence="2">
    <location>
        <begin position="60"/>
        <end position="69"/>
    </location>
</feature>
<comment type="caution">
    <text evidence="4">The sequence shown here is derived from an EMBL/GenBank/DDBJ whole genome shotgun (WGS) entry which is preliminary data.</text>
</comment>
<dbReference type="Proteomes" id="UP001385951">
    <property type="component" value="Unassembled WGS sequence"/>
</dbReference>
<name>A0AAW0F8N2_9APHY</name>
<keyword evidence="5" id="KW-1185">Reference proteome</keyword>
<sequence length="958" mass="109290">MFSCNGCNRTFNSDSNLWKHLRTTTKPRCKQVYRDFLRNRFYPASNAQAAGPSEPAINFDSSSDGSSDSEQTSQYGISQPALAYSPGLPSQDDIPDPDNIQVDDDPLHVEFQEDIDSEEILPELFSDDSDSDSEFDEDSSADFDDSDSETEETNIIDDNNQVWEPPLEPLDPSVPNLPQAQPQADALASEHLTAGRQNVENQLRQPITVKTYTDHYPDSGAGAPDSDILEPNAFADYSAQITNSDTNPYAPFENKLNWDIARWAKLRGPGSTALNELLKIQDLQENLGLQFKNSRELNQIIDTNLPGRPQFHCKQVVIGKESFELYYRPILDCIRTLFGDANFVEHLLLAPERHYVDEDMTVRLYHDMHTGKWWWSTQKEIEKNGNKNVTVIPIIISTDKTQLTHFKGKVCYPVYLTIGNIPKEIRCKPSKQGQILLAYLPTTKMEHTDNKASRTRMHSNLFHTCLRFLLQPIIDPGKNGILMRSGDGVVRRCHPIFAIHVGDYPEQCLACCVKKSRCPSCRVKKDKLGDWIAECVSNPSLYDLGQILKVMDDPDHPKWPKRCEALGIKPVYEPYWKDLPYCDPFLSTPPDILHQLFQGVLKHVIGWLRTAYGDAEIDARCRRLPPNCHIHFFPKGITMLTNVTGREHADIARIILGIIIDLPLKNKSTRAPPEIVRAVRGLLDFMYLAQYPVHSDETLKHMMNALQQFHENKHIFIDLGIRFDFDINKLHYALHYRLLIERFGTTDNYNTEHTEQLHIPLAKDAFEATNGRNELPQMTLWIERKEKILDHEKYISWRIKGKPSLVSIIPVKIAIPPALQMTKFPSKKRVSFQSLIKSYNASEFVHALTHYIYQCRNPDLNYVQIEAEIAGITLPFSAVAVYHKAKFWLGDKQVHRLQSDEIDVIHAYPARLDSNQKVIAAARYDTVLINNGQSEYVGVQGYRIAQVKVIFSLSKKVV</sequence>
<feature type="compositionally biased region" description="Acidic residues" evidence="2">
    <location>
        <begin position="125"/>
        <end position="155"/>
    </location>
</feature>
<keyword evidence="1" id="KW-0862">Zinc</keyword>
<dbReference type="GO" id="GO:0008270">
    <property type="term" value="F:zinc ion binding"/>
    <property type="evidence" value="ECO:0007669"/>
    <property type="project" value="UniProtKB-KW"/>
</dbReference>
<keyword evidence="1" id="KW-0863">Zinc-finger</keyword>
<evidence type="ECO:0000256" key="2">
    <source>
        <dbReference type="SAM" id="MobiDB-lite"/>
    </source>
</evidence>
<evidence type="ECO:0000256" key="1">
    <source>
        <dbReference type="PROSITE-ProRule" id="PRU00042"/>
    </source>
</evidence>
<accession>A0AAW0F8N2</accession>
<dbReference type="PROSITE" id="PS50157">
    <property type="entry name" value="ZINC_FINGER_C2H2_2"/>
    <property type="match status" value="1"/>
</dbReference>
<proteinExistence type="predicted"/>
<feature type="compositionally biased region" description="Acidic residues" evidence="2">
    <location>
        <begin position="93"/>
        <end position="104"/>
    </location>
</feature>